<comment type="caution">
    <text evidence="9">The sequence shown here is derived from an EMBL/GenBank/DDBJ whole genome shotgun (WGS) entry which is preliminary data.</text>
</comment>
<name>A0A3E3DZA5_9FIRM</name>
<dbReference type="RefSeq" id="WP_117532292.1">
    <property type="nucleotide sequence ID" value="NZ_JBKXAL010000191.1"/>
</dbReference>
<keyword evidence="6" id="KW-0238">DNA-binding</keyword>
<keyword evidence="4 8" id="KW-0378">Hydrolase</keyword>
<comment type="similarity">
    <text evidence="1 8">Belongs to the SOS response-associated peptidase family.</text>
</comment>
<evidence type="ECO:0000256" key="5">
    <source>
        <dbReference type="ARBA" id="ARBA00023124"/>
    </source>
</evidence>
<organism evidence="9 10">
    <name type="scientific">Anaerofustis stercorihominis</name>
    <dbReference type="NCBI Taxonomy" id="214853"/>
    <lineage>
        <taxon>Bacteria</taxon>
        <taxon>Bacillati</taxon>
        <taxon>Bacillota</taxon>
        <taxon>Clostridia</taxon>
        <taxon>Eubacteriales</taxon>
        <taxon>Eubacteriaceae</taxon>
        <taxon>Anaerofustis</taxon>
    </lineage>
</organism>
<dbReference type="SUPFAM" id="SSF143081">
    <property type="entry name" value="BB1717-like"/>
    <property type="match status" value="1"/>
</dbReference>
<evidence type="ECO:0000256" key="4">
    <source>
        <dbReference type="ARBA" id="ARBA00022801"/>
    </source>
</evidence>
<dbReference type="Gene3D" id="3.90.1680.10">
    <property type="entry name" value="SOS response associated peptidase-like"/>
    <property type="match status" value="1"/>
</dbReference>
<proteinExistence type="inferred from homology"/>
<evidence type="ECO:0000313" key="10">
    <source>
        <dbReference type="Proteomes" id="UP000261212"/>
    </source>
</evidence>
<dbReference type="InterPro" id="IPR036590">
    <property type="entry name" value="SRAP-like"/>
</dbReference>
<dbReference type="PANTHER" id="PTHR13604">
    <property type="entry name" value="DC12-RELATED"/>
    <property type="match status" value="1"/>
</dbReference>
<dbReference type="EMBL" id="QUSM01000003">
    <property type="protein sequence ID" value="RGD74612.1"/>
    <property type="molecule type" value="Genomic_DNA"/>
</dbReference>
<gene>
    <name evidence="9" type="ORF">DW687_07595</name>
</gene>
<dbReference type="InterPro" id="IPR003738">
    <property type="entry name" value="SRAP"/>
</dbReference>
<dbReference type="PANTHER" id="PTHR13604:SF0">
    <property type="entry name" value="ABASIC SITE PROCESSING PROTEIN HMCES"/>
    <property type="match status" value="1"/>
</dbReference>
<evidence type="ECO:0000256" key="2">
    <source>
        <dbReference type="ARBA" id="ARBA00022670"/>
    </source>
</evidence>
<dbReference type="GO" id="GO:0106300">
    <property type="term" value="P:protein-DNA covalent cross-linking repair"/>
    <property type="evidence" value="ECO:0007669"/>
    <property type="project" value="InterPro"/>
</dbReference>
<keyword evidence="5" id="KW-0190">Covalent protein-DNA linkage</keyword>
<protein>
    <recommendedName>
        <fullName evidence="8">Abasic site processing protein</fullName>
        <ecNumber evidence="8">3.4.-.-</ecNumber>
    </recommendedName>
</protein>
<evidence type="ECO:0000256" key="1">
    <source>
        <dbReference type="ARBA" id="ARBA00008136"/>
    </source>
</evidence>
<dbReference type="GO" id="GO:0008233">
    <property type="term" value="F:peptidase activity"/>
    <property type="evidence" value="ECO:0007669"/>
    <property type="project" value="UniProtKB-KW"/>
</dbReference>
<dbReference type="Pfam" id="PF02586">
    <property type="entry name" value="SRAP"/>
    <property type="match status" value="1"/>
</dbReference>
<accession>A0A3E3DZA5</accession>
<keyword evidence="3" id="KW-0227">DNA damage</keyword>
<sequence length="194" mass="22632">MCGRYTFYTDEENREAVRIALEIEERYGKDSFDKGEIFPGNRVPILTDEKNKISPKLFTWGFPSFKGNGLIINARSETAGEKRMFSSSLKQRRCVIPSTGFFEWKKVEGKKNKEKYLFNIPDRKMVYMAGIYNEFEGKEKYVILTTGANASMKNIHHRMPVILGENSIENWIYDDKFMDTLFDSEMTTLEKKLV</sequence>
<dbReference type="GO" id="GO:0003697">
    <property type="term" value="F:single-stranded DNA binding"/>
    <property type="evidence" value="ECO:0007669"/>
    <property type="project" value="InterPro"/>
</dbReference>
<dbReference type="GO" id="GO:0006508">
    <property type="term" value="P:proteolysis"/>
    <property type="evidence" value="ECO:0007669"/>
    <property type="project" value="UniProtKB-KW"/>
</dbReference>
<keyword evidence="7" id="KW-0456">Lyase</keyword>
<evidence type="ECO:0000256" key="8">
    <source>
        <dbReference type="RuleBase" id="RU364100"/>
    </source>
</evidence>
<evidence type="ECO:0000313" key="9">
    <source>
        <dbReference type="EMBL" id="RGD74612.1"/>
    </source>
</evidence>
<evidence type="ECO:0000256" key="3">
    <source>
        <dbReference type="ARBA" id="ARBA00022763"/>
    </source>
</evidence>
<evidence type="ECO:0000256" key="6">
    <source>
        <dbReference type="ARBA" id="ARBA00023125"/>
    </source>
</evidence>
<keyword evidence="2 8" id="KW-0645">Protease</keyword>
<dbReference type="Proteomes" id="UP000261212">
    <property type="component" value="Unassembled WGS sequence"/>
</dbReference>
<reference evidence="9 10" key="1">
    <citation type="submission" date="2018-08" db="EMBL/GenBank/DDBJ databases">
        <title>A genome reference for cultivated species of the human gut microbiota.</title>
        <authorList>
            <person name="Zou Y."/>
            <person name="Xue W."/>
            <person name="Luo G."/>
        </authorList>
    </citation>
    <scope>NUCLEOTIDE SEQUENCE [LARGE SCALE GENOMIC DNA]</scope>
    <source>
        <strain evidence="9 10">AM25-6</strain>
    </source>
</reference>
<dbReference type="AlphaFoldDB" id="A0A3E3DZA5"/>
<dbReference type="GO" id="GO:0016829">
    <property type="term" value="F:lyase activity"/>
    <property type="evidence" value="ECO:0007669"/>
    <property type="project" value="UniProtKB-KW"/>
</dbReference>
<evidence type="ECO:0000256" key="7">
    <source>
        <dbReference type="ARBA" id="ARBA00023239"/>
    </source>
</evidence>
<dbReference type="EC" id="3.4.-.-" evidence="8"/>